<dbReference type="AlphaFoldDB" id="A0A841BIE3"/>
<keyword evidence="2" id="KW-1133">Transmembrane helix</keyword>
<feature type="region of interest" description="Disordered" evidence="1">
    <location>
        <begin position="1"/>
        <end position="21"/>
    </location>
</feature>
<feature type="transmembrane region" description="Helical" evidence="2">
    <location>
        <begin position="23"/>
        <end position="47"/>
    </location>
</feature>
<evidence type="ECO:0000259" key="3">
    <source>
        <dbReference type="PROSITE" id="PS50234"/>
    </source>
</evidence>
<evidence type="ECO:0000313" key="4">
    <source>
        <dbReference type="EMBL" id="MBB5866956.1"/>
    </source>
</evidence>
<protein>
    <submittedName>
        <fullName evidence="4">Ca-activated chloride channel family protein</fullName>
    </submittedName>
</protein>
<feature type="domain" description="VWFA" evidence="3">
    <location>
        <begin position="395"/>
        <end position="591"/>
    </location>
</feature>
<dbReference type="RefSeq" id="WP_184831165.1">
    <property type="nucleotide sequence ID" value="NZ_JACHMN010000001.1"/>
</dbReference>
<keyword evidence="2" id="KW-0812">Transmembrane</keyword>
<reference evidence="4 5" key="1">
    <citation type="submission" date="2020-08" db="EMBL/GenBank/DDBJ databases">
        <title>Sequencing the genomes of 1000 actinobacteria strains.</title>
        <authorList>
            <person name="Klenk H.-P."/>
        </authorList>
    </citation>
    <scope>NUCLEOTIDE SEQUENCE [LARGE SCALE GENOMIC DNA]</scope>
    <source>
        <strain evidence="4 5">DSM 45362</strain>
    </source>
</reference>
<dbReference type="InterPro" id="IPR002035">
    <property type="entry name" value="VWF_A"/>
</dbReference>
<name>A0A841BIE3_9ACTN</name>
<dbReference type="SUPFAM" id="SSF53300">
    <property type="entry name" value="vWA-like"/>
    <property type="match status" value="1"/>
</dbReference>
<dbReference type="Proteomes" id="UP000587527">
    <property type="component" value="Unassembled WGS sequence"/>
</dbReference>
<comment type="caution">
    <text evidence="4">The sequence shown here is derived from an EMBL/GenBank/DDBJ whole genome shotgun (WGS) entry which is preliminary data.</text>
</comment>
<dbReference type="InterPro" id="IPR036465">
    <property type="entry name" value="vWFA_dom_sf"/>
</dbReference>
<dbReference type="InterPro" id="IPR051266">
    <property type="entry name" value="CLCR"/>
</dbReference>
<sequence>MPNGRPASVRSHRRGGARRGRKTALAITIPLATMLVASGLVGGYLWLSRQSCSGTASSTVIASPTTAPLLERLGRDWTATRTSVDGACGTVKIVAMESSKVAESLQSAWSTKWVGDAPDVWVPESTAWVRTASGNAETEKMMPDLQPSIARSPVVIAMPKPMAQALGWPKTQLDWADLIDRFAGLKNGWGSYGKDWGAFKIGMTDPATSTAGLLALSAIIDADDNEDIDDDELKRLFRLKQVMKVYEPNTAQILRGFDSEGMGGANVLTYVSAFPALEQEIIAYNIAHPNAELVAVYPKNNTEADNPYLTLNDTPWVDAKRQAVAGGFLAYLRSPEAKAVLQAAGFRDPNRKAGATVTEANGVLAELTSLPRGVLLTDAVNTTLNTWTSLTRPTNMLLVLDVSGSMGEKVPGLGRTKLDLTKEAARLAVQRFDDSASVGLWSFSSSQGGKPYRELVPLTKLGAETSDGVKGSEKVLEEIKNLKAGGNTGIYDTIAAAHDAVRSKYQADATNLVVILTDGANDDQGKGLTLDQLTKRLKDADPKRPVKVVTIALGQEANGSILQQISAATDAPPPFVSRDQYDITAVLLRAIFQTR</sequence>
<dbReference type="Pfam" id="PF13531">
    <property type="entry name" value="SBP_bac_11"/>
    <property type="match status" value="1"/>
</dbReference>
<dbReference type="SMART" id="SM00327">
    <property type="entry name" value="VWA"/>
    <property type="match status" value="1"/>
</dbReference>
<dbReference type="Gene3D" id="3.40.50.410">
    <property type="entry name" value="von Willebrand factor, type A domain"/>
    <property type="match status" value="1"/>
</dbReference>
<dbReference type="PANTHER" id="PTHR10579:SF43">
    <property type="entry name" value="ZINC FINGER (C3HC4-TYPE RING FINGER) FAMILY PROTEIN"/>
    <property type="match status" value="1"/>
</dbReference>
<proteinExistence type="predicted"/>
<evidence type="ECO:0000256" key="2">
    <source>
        <dbReference type="SAM" id="Phobius"/>
    </source>
</evidence>
<dbReference type="PROSITE" id="PS50234">
    <property type="entry name" value="VWFA"/>
    <property type="match status" value="1"/>
</dbReference>
<keyword evidence="2" id="KW-0472">Membrane</keyword>
<evidence type="ECO:0000256" key="1">
    <source>
        <dbReference type="SAM" id="MobiDB-lite"/>
    </source>
</evidence>
<evidence type="ECO:0000313" key="5">
    <source>
        <dbReference type="Proteomes" id="UP000587527"/>
    </source>
</evidence>
<dbReference type="Pfam" id="PF00092">
    <property type="entry name" value="VWA"/>
    <property type="match status" value="1"/>
</dbReference>
<accession>A0A841BIE3</accession>
<gene>
    <name evidence="4" type="ORF">F4553_000335</name>
</gene>
<organism evidence="4 5">
    <name type="scientific">Allocatelliglobosispora scoriae</name>
    <dbReference type="NCBI Taxonomy" id="643052"/>
    <lineage>
        <taxon>Bacteria</taxon>
        <taxon>Bacillati</taxon>
        <taxon>Actinomycetota</taxon>
        <taxon>Actinomycetes</taxon>
        <taxon>Micromonosporales</taxon>
        <taxon>Micromonosporaceae</taxon>
        <taxon>Allocatelliglobosispora</taxon>
    </lineage>
</organism>
<keyword evidence="5" id="KW-1185">Reference proteome</keyword>
<dbReference type="SUPFAM" id="SSF53850">
    <property type="entry name" value="Periplasmic binding protein-like II"/>
    <property type="match status" value="1"/>
</dbReference>
<feature type="compositionally biased region" description="Basic residues" evidence="1">
    <location>
        <begin position="10"/>
        <end position="21"/>
    </location>
</feature>
<dbReference type="EMBL" id="JACHMN010000001">
    <property type="protein sequence ID" value="MBB5866956.1"/>
    <property type="molecule type" value="Genomic_DNA"/>
</dbReference>
<dbReference type="PANTHER" id="PTHR10579">
    <property type="entry name" value="CALCIUM-ACTIVATED CHLORIDE CHANNEL REGULATOR"/>
    <property type="match status" value="1"/>
</dbReference>